<dbReference type="InterPro" id="IPR053134">
    <property type="entry name" value="RNA-dir_DNA_polymerase"/>
</dbReference>
<accession>A0ABQ5A3H2</accession>
<feature type="domain" description="Reverse transcriptase" evidence="1">
    <location>
        <begin position="294"/>
        <end position="376"/>
    </location>
</feature>
<dbReference type="PANTHER" id="PTHR24559:SF444">
    <property type="entry name" value="REVERSE TRANSCRIPTASE DOMAIN-CONTAINING PROTEIN"/>
    <property type="match status" value="1"/>
</dbReference>
<dbReference type="EMBL" id="BQNB010011939">
    <property type="protein sequence ID" value="GJS97144.1"/>
    <property type="molecule type" value="Genomic_DNA"/>
</dbReference>
<reference evidence="2" key="1">
    <citation type="journal article" date="2022" name="Int. J. Mol. Sci.">
        <title>Draft Genome of Tanacetum Coccineum: Genomic Comparison of Closely Related Tanacetum-Family Plants.</title>
        <authorList>
            <person name="Yamashiro T."/>
            <person name="Shiraishi A."/>
            <person name="Nakayama K."/>
            <person name="Satake H."/>
        </authorList>
    </citation>
    <scope>NUCLEOTIDE SEQUENCE</scope>
</reference>
<gene>
    <name evidence="2" type="ORF">Tco_0804112</name>
</gene>
<dbReference type="InterPro" id="IPR043128">
    <property type="entry name" value="Rev_trsase/Diguanyl_cyclase"/>
</dbReference>
<dbReference type="SUPFAM" id="SSF56672">
    <property type="entry name" value="DNA/RNA polymerases"/>
    <property type="match status" value="1"/>
</dbReference>
<dbReference type="CDD" id="cd00303">
    <property type="entry name" value="retropepsin_like"/>
    <property type="match status" value="1"/>
</dbReference>
<protein>
    <recommendedName>
        <fullName evidence="1">Reverse transcriptase domain-containing protein</fullName>
    </recommendedName>
</protein>
<comment type="caution">
    <text evidence="2">The sequence shown here is derived from an EMBL/GenBank/DDBJ whole genome shotgun (WGS) entry which is preliminary data.</text>
</comment>
<evidence type="ECO:0000259" key="1">
    <source>
        <dbReference type="Pfam" id="PF00078"/>
    </source>
</evidence>
<dbReference type="Proteomes" id="UP001151760">
    <property type="component" value="Unassembled WGS sequence"/>
</dbReference>
<dbReference type="CDD" id="cd01647">
    <property type="entry name" value="RT_LTR"/>
    <property type="match status" value="1"/>
</dbReference>
<proteinExistence type="predicted"/>
<dbReference type="Gene3D" id="3.10.10.10">
    <property type="entry name" value="HIV Type 1 Reverse Transcriptase, subunit A, domain 1"/>
    <property type="match status" value="1"/>
</dbReference>
<organism evidence="2 3">
    <name type="scientific">Tanacetum coccineum</name>
    <dbReference type="NCBI Taxonomy" id="301880"/>
    <lineage>
        <taxon>Eukaryota</taxon>
        <taxon>Viridiplantae</taxon>
        <taxon>Streptophyta</taxon>
        <taxon>Embryophyta</taxon>
        <taxon>Tracheophyta</taxon>
        <taxon>Spermatophyta</taxon>
        <taxon>Magnoliopsida</taxon>
        <taxon>eudicotyledons</taxon>
        <taxon>Gunneridae</taxon>
        <taxon>Pentapetalae</taxon>
        <taxon>asterids</taxon>
        <taxon>campanulids</taxon>
        <taxon>Asterales</taxon>
        <taxon>Asteraceae</taxon>
        <taxon>Asteroideae</taxon>
        <taxon>Anthemideae</taxon>
        <taxon>Anthemidinae</taxon>
        <taxon>Tanacetum</taxon>
    </lineage>
</organism>
<keyword evidence="3" id="KW-1185">Reference proteome</keyword>
<sequence length="404" mass="46248">MTIRTLTRLETISAGEGIGITEHPTPKETKQTKQCRQYTSSINEWYQLKEAFTNRYSIRRACYKEPHEITKVVRRANETLLAFKERWTVDVDEGSSVEVMFEHCFENLPPKVRAGLRETRTDLVGFAGEIAKPLGKIDLEVCFGNEGLSRRMSMTFLVVRAPSPYNIILGRPGLKALHAIPSTIHAMIRFPTPKGIATLVTRSTIIAECRLREEKQILTESQPEVHETGQPDEGTDLTEQILVNPHFPDQIITIGGRLSSDCKNQLKTLLINNMEVFAFRPVKYPTYISNPVLVRKCDGSWRMCIDFKNLNSACPKDYYPLPSIDCKVEAVMGFKYKCFLDAYKGYHQIQMAREDEEKTAFYTEQGTYCYMKMPFGRNYEAYGMDMVIKSKDEKDPPGQTLQKF</sequence>
<dbReference type="InterPro" id="IPR000477">
    <property type="entry name" value="RT_dom"/>
</dbReference>
<evidence type="ECO:0000313" key="2">
    <source>
        <dbReference type="EMBL" id="GJS97144.1"/>
    </source>
</evidence>
<dbReference type="Gene3D" id="3.30.70.270">
    <property type="match status" value="1"/>
</dbReference>
<name>A0ABQ5A3H2_9ASTR</name>
<evidence type="ECO:0000313" key="3">
    <source>
        <dbReference type="Proteomes" id="UP001151760"/>
    </source>
</evidence>
<reference evidence="2" key="2">
    <citation type="submission" date="2022-01" db="EMBL/GenBank/DDBJ databases">
        <authorList>
            <person name="Yamashiro T."/>
            <person name="Shiraishi A."/>
            <person name="Satake H."/>
            <person name="Nakayama K."/>
        </authorList>
    </citation>
    <scope>NUCLEOTIDE SEQUENCE</scope>
</reference>
<dbReference type="PANTHER" id="PTHR24559">
    <property type="entry name" value="TRANSPOSON TY3-I GAG-POL POLYPROTEIN"/>
    <property type="match status" value="1"/>
</dbReference>
<dbReference type="Pfam" id="PF00078">
    <property type="entry name" value="RVT_1"/>
    <property type="match status" value="1"/>
</dbReference>
<dbReference type="InterPro" id="IPR043502">
    <property type="entry name" value="DNA/RNA_pol_sf"/>
</dbReference>